<evidence type="ECO:0000313" key="1">
    <source>
        <dbReference type="EMBL" id="GAF92352.1"/>
    </source>
</evidence>
<dbReference type="EMBL" id="BARS01012997">
    <property type="protein sequence ID" value="GAF92352.1"/>
    <property type="molecule type" value="Genomic_DNA"/>
</dbReference>
<comment type="caution">
    <text evidence="1">The sequence shown here is derived from an EMBL/GenBank/DDBJ whole genome shotgun (WGS) entry which is preliminary data.</text>
</comment>
<gene>
    <name evidence="1" type="ORF">S01H1_22842</name>
</gene>
<sequence length="181" mass="20678">DYNVVTAAEQAGRYGAVVEIVPETGRPLKRFCTLFRTAGERYWREWDREMQIDVTFPEAFGITPETMAAYPDTVESFARWRIVDGLFERQDGAVLLAGLYEASGHEDENDFYTNPRQRDRAWWLGLKRKLYGWDERWPDPVICPVTFEGAPATVVHEGTLAEAGMKPDTVDNINAVLTEWA</sequence>
<name>X0TW31_9ZZZZ</name>
<protein>
    <submittedName>
        <fullName evidence="1">Uncharacterized protein</fullName>
    </submittedName>
</protein>
<organism evidence="1">
    <name type="scientific">marine sediment metagenome</name>
    <dbReference type="NCBI Taxonomy" id="412755"/>
    <lineage>
        <taxon>unclassified sequences</taxon>
        <taxon>metagenomes</taxon>
        <taxon>ecological metagenomes</taxon>
    </lineage>
</organism>
<feature type="non-terminal residue" evidence="1">
    <location>
        <position position="181"/>
    </location>
</feature>
<proteinExistence type="predicted"/>
<accession>X0TW31</accession>
<dbReference type="AlphaFoldDB" id="X0TW31"/>
<feature type="non-terminal residue" evidence="1">
    <location>
        <position position="1"/>
    </location>
</feature>
<reference evidence="1" key="1">
    <citation type="journal article" date="2014" name="Front. Microbiol.">
        <title>High frequency of phylogenetically diverse reductive dehalogenase-homologous genes in deep subseafloor sedimentary metagenomes.</title>
        <authorList>
            <person name="Kawai M."/>
            <person name="Futagami T."/>
            <person name="Toyoda A."/>
            <person name="Takaki Y."/>
            <person name="Nishi S."/>
            <person name="Hori S."/>
            <person name="Arai W."/>
            <person name="Tsubouchi T."/>
            <person name="Morono Y."/>
            <person name="Uchiyama I."/>
            <person name="Ito T."/>
            <person name="Fujiyama A."/>
            <person name="Inagaki F."/>
            <person name="Takami H."/>
        </authorList>
    </citation>
    <scope>NUCLEOTIDE SEQUENCE</scope>
    <source>
        <strain evidence="1">Expedition CK06-06</strain>
    </source>
</reference>